<reference evidence="2 3" key="1">
    <citation type="submission" date="2023-09" db="EMBL/GenBank/DDBJ databases">
        <authorList>
            <person name="Rey-Velasco X."/>
        </authorList>
    </citation>
    <scope>NUCLEOTIDE SEQUENCE [LARGE SCALE GENOMIC DNA]</scope>
    <source>
        <strain evidence="2 3">W311</strain>
    </source>
</reference>
<dbReference type="EMBL" id="CP135076">
    <property type="protein sequence ID" value="WNO52757.1"/>
    <property type="molecule type" value="Genomic_DNA"/>
</dbReference>
<feature type="signal peptide" evidence="1">
    <location>
        <begin position="1"/>
        <end position="34"/>
    </location>
</feature>
<proteinExistence type="predicted"/>
<keyword evidence="3" id="KW-1185">Reference proteome</keyword>
<dbReference type="RefSeq" id="WP_313913534.1">
    <property type="nucleotide sequence ID" value="NZ_CP135076.1"/>
</dbReference>
<keyword evidence="1" id="KW-0732">Signal</keyword>
<organism evidence="2 3">
    <name type="scientific">Stakelama saccharophila</name>
    <dbReference type="NCBI Taxonomy" id="3075605"/>
    <lineage>
        <taxon>Bacteria</taxon>
        <taxon>Pseudomonadati</taxon>
        <taxon>Pseudomonadota</taxon>
        <taxon>Alphaproteobacteria</taxon>
        <taxon>Sphingomonadales</taxon>
        <taxon>Sphingomonadaceae</taxon>
        <taxon>Stakelama</taxon>
    </lineage>
</organism>
<dbReference type="Pfam" id="PF13103">
    <property type="entry name" value="TonB_2"/>
    <property type="match status" value="1"/>
</dbReference>
<sequence>MTSKVQIVRCLSSAALAAVFGSALLMGSVSPAIAAEREVDAATWARMVDARLDRSIRLVRAVPDSIRAEKGAVVAARFDAEGNFVDASLEQGTGNRLLDREAVRAVKAIRYPRLPLEKRGTTRVVAMEVFFADPIDHRLAGRVRTASQRMLAKYHGAENQNIMVAATQE</sequence>
<evidence type="ECO:0000313" key="3">
    <source>
        <dbReference type="Proteomes" id="UP001302249"/>
    </source>
</evidence>
<feature type="chain" id="PRO_5045780739" evidence="1">
    <location>
        <begin position="35"/>
        <end position="169"/>
    </location>
</feature>
<gene>
    <name evidence="2" type="ORF">RPR59_09810</name>
</gene>
<dbReference type="SUPFAM" id="SSF74653">
    <property type="entry name" value="TolA/TonB C-terminal domain"/>
    <property type="match status" value="1"/>
</dbReference>
<evidence type="ECO:0000256" key="1">
    <source>
        <dbReference type="SAM" id="SignalP"/>
    </source>
</evidence>
<dbReference type="Gene3D" id="3.30.1150.10">
    <property type="match status" value="1"/>
</dbReference>
<name>A0ABZ0B688_9SPHN</name>
<dbReference type="Proteomes" id="UP001302249">
    <property type="component" value="Chromosome"/>
</dbReference>
<protein>
    <submittedName>
        <fullName evidence="2">Energy transducer TonB</fullName>
    </submittedName>
</protein>
<evidence type="ECO:0000313" key="2">
    <source>
        <dbReference type="EMBL" id="WNO52757.1"/>
    </source>
</evidence>
<accession>A0ABZ0B688</accession>